<gene>
    <name evidence="3" type="primary">LOC127566255</name>
</gene>
<dbReference type="RefSeq" id="XP_051864239.1">
    <property type="nucleotide sequence ID" value="XM_052008279.1"/>
</dbReference>
<dbReference type="InterPro" id="IPR036691">
    <property type="entry name" value="Endo/exonu/phosph_ase_sf"/>
</dbReference>
<dbReference type="SUPFAM" id="SSF56219">
    <property type="entry name" value="DNase I-like"/>
    <property type="match status" value="1"/>
</dbReference>
<name>A0A9C6WJ31_DROAB</name>
<dbReference type="AlphaFoldDB" id="A0A9C6WJ31"/>
<reference evidence="3" key="1">
    <citation type="submission" date="2025-08" db="UniProtKB">
        <authorList>
            <consortium name="RefSeq"/>
        </authorList>
    </citation>
    <scope>IDENTIFICATION</scope>
    <source>
        <strain evidence="3">15112-1751.03</strain>
        <tissue evidence="3">Whole Adult</tissue>
    </source>
</reference>
<feature type="domain" description="Endonuclease/exonuclease/phosphatase" evidence="1">
    <location>
        <begin position="25"/>
        <end position="138"/>
    </location>
</feature>
<protein>
    <submittedName>
        <fullName evidence="3">Uncharacterized protein LOC127566255</fullName>
    </submittedName>
</protein>
<evidence type="ECO:0000313" key="3">
    <source>
        <dbReference type="RefSeq" id="XP_051864239.1"/>
    </source>
</evidence>
<evidence type="ECO:0000259" key="1">
    <source>
        <dbReference type="Pfam" id="PF14529"/>
    </source>
</evidence>
<dbReference type="GO" id="GO:0003824">
    <property type="term" value="F:catalytic activity"/>
    <property type="evidence" value="ECO:0007669"/>
    <property type="project" value="InterPro"/>
</dbReference>
<dbReference type="Gene3D" id="3.60.10.10">
    <property type="entry name" value="Endonuclease/exonuclease/phosphatase"/>
    <property type="match status" value="1"/>
</dbReference>
<sequence>MICTSRHCNDDLTVVVLESREGCLLLASCYMAHDKPAPPDELRRLVDMVCSSNKHIIIGTDANAHHSVWGSPDINDRGESALDFILNHKLRLANRGEVSTYVGPTSSNVLDLTIATECTNVEEWRVLDRPSFSDHNYIQFTIPFNRLPAAQPFRNPRKTNWAKFSSLVSKSLGPPGNINSVSPEVVQEDDPIIQKVFMENLLLGPG</sequence>
<dbReference type="Pfam" id="PF14529">
    <property type="entry name" value="Exo_endo_phos_2"/>
    <property type="match status" value="1"/>
</dbReference>
<dbReference type="GeneID" id="127566255"/>
<dbReference type="Proteomes" id="UP000515160">
    <property type="component" value="Unplaced"/>
</dbReference>
<dbReference type="PANTHER" id="PTHR33273">
    <property type="entry name" value="DOMAIN-CONTAINING PROTEIN, PUTATIVE-RELATED"/>
    <property type="match status" value="1"/>
</dbReference>
<organism evidence="2 3">
    <name type="scientific">Drosophila albomicans</name>
    <name type="common">Fruit fly</name>
    <dbReference type="NCBI Taxonomy" id="7291"/>
    <lineage>
        <taxon>Eukaryota</taxon>
        <taxon>Metazoa</taxon>
        <taxon>Ecdysozoa</taxon>
        <taxon>Arthropoda</taxon>
        <taxon>Hexapoda</taxon>
        <taxon>Insecta</taxon>
        <taxon>Pterygota</taxon>
        <taxon>Neoptera</taxon>
        <taxon>Endopterygota</taxon>
        <taxon>Diptera</taxon>
        <taxon>Brachycera</taxon>
        <taxon>Muscomorpha</taxon>
        <taxon>Ephydroidea</taxon>
        <taxon>Drosophilidae</taxon>
        <taxon>Drosophila</taxon>
    </lineage>
</organism>
<proteinExistence type="predicted"/>
<dbReference type="OrthoDB" id="8054617at2759"/>
<evidence type="ECO:0000313" key="2">
    <source>
        <dbReference type="Proteomes" id="UP000515160"/>
    </source>
</evidence>
<keyword evidence="2" id="KW-1185">Reference proteome</keyword>
<dbReference type="PANTHER" id="PTHR33273:SF2">
    <property type="entry name" value="ENDONUCLEASE_EXONUCLEASE_PHOSPHATASE DOMAIN-CONTAINING PROTEIN"/>
    <property type="match status" value="1"/>
</dbReference>
<dbReference type="InterPro" id="IPR005135">
    <property type="entry name" value="Endo/exonuclease/phosphatase"/>
</dbReference>
<accession>A0A9C6WJ31</accession>